<keyword evidence="2" id="KW-0575">Peroxidase</keyword>
<dbReference type="InterPro" id="IPR000073">
    <property type="entry name" value="AB_hydrolase_1"/>
</dbReference>
<keyword evidence="3" id="KW-0560">Oxidoreductase</keyword>
<feature type="non-terminal residue" evidence="6">
    <location>
        <position position="513"/>
    </location>
</feature>
<dbReference type="InterPro" id="IPR029058">
    <property type="entry name" value="AB_hydrolase_fold"/>
</dbReference>
<comment type="similarity">
    <text evidence="1">Belongs to the glutathione peroxidase family.</text>
</comment>
<dbReference type="InterPro" id="IPR029760">
    <property type="entry name" value="GPX_CS"/>
</dbReference>
<evidence type="ECO:0000256" key="3">
    <source>
        <dbReference type="ARBA" id="ARBA00023002"/>
    </source>
</evidence>
<dbReference type="PROSITE" id="PS51355">
    <property type="entry name" value="GLUTATHIONE_PEROXID_3"/>
    <property type="match status" value="1"/>
</dbReference>
<dbReference type="SUPFAM" id="SSF52833">
    <property type="entry name" value="Thioredoxin-like"/>
    <property type="match status" value="1"/>
</dbReference>
<dbReference type="OrthoDB" id="446890at2759"/>
<accession>A0A815UJ60</accession>
<dbReference type="AlphaFoldDB" id="A0A815UJ60"/>
<dbReference type="GO" id="GO:0004601">
    <property type="term" value="F:peroxidase activity"/>
    <property type="evidence" value="ECO:0007669"/>
    <property type="project" value="UniProtKB-KW"/>
</dbReference>
<dbReference type="InterPro" id="IPR036249">
    <property type="entry name" value="Thioredoxin-like_sf"/>
</dbReference>
<dbReference type="GO" id="GO:0006979">
    <property type="term" value="P:response to oxidative stress"/>
    <property type="evidence" value="ECO:0007669"/>
    <property type="project" value="InterPro"/>
</dbReference>
<dbReference type="PANTHER" id="PTHR11592">
    <property type="entry name" value="GLUTATHIONE PEROXIDASE"/>
    <property type="match status" value="1"/>
</dbReference>
<feature type="compositionally biased region" description="Low complexity" evidence="4">
    <location>
        <begin position="1"/>
        <end position="15"/>
    </location>
</feature>
<dbReference type="Pfam" id="PF00255">
    <property type="entry name" value="GSHPx"/>
    <property type="match status" value="1"/>
</dbReference>
<dbReference type="InterPro" id="IPR000889">
    <property type="entry name" value="Glutathione_peroxidase"/>
</dbReference>
<dbReference type="SUPFAM" id="SSF53474">
    <property type="entry name" value="alpha/beta-Hydrolases"/>
    <property type="match status" value="1"/>
</dbReference>
<dbReference type="EMBL" id="CAJNON010002647">
    <property type="protein sequence ID" value="CAF1514638.1"/>
    <property type="molecule type" value="Genomic_DNA"/>
</dbReference>
<evidence type="ECO:0000313" key="7">
    <source>
        <dbReference type="Proteomes" id="UP000663891"/>
    </source>
</evidence>
<gene>
    <name evidence="6" type="ORF">VCS650_LOCUS42959</name>
</gene>
<organism evidence="6 7">
    <name type="scientific">Adineta steineri</name>
    <dbReference type="NCBI Taxonomy" id="433720"/>
    <lineage>
        <taxon>Eukaryota</taxon>
        <taxon>Metazoa</taxon>
        <taxon>Spiralia</taxon>
        <taxon>Gnathifera</taxon>
        <taxon>Rotifera</taxon>
        <taxon>Eurotatoria</taxon>
        <taxon>Bdelloidea</taxon>
        <taxon>Adinetida</taxon>
        <taxon>Adinetidae</taxon>
        <taxon>Adineta</taxon>
    </lineage>
</organism>
<dbReference type="PANTHER" id="PTHR11592:SF78">
    <property type="entry name" value="GLUTATHIONE PEROXIDASE"/>
    <property type="match status" value="1"/>
</dbReference>
<feature type="region of interest" description="Disordered" evidence="4">
    <location>
        <begin position="1"/>
        <end position="20"/>
    </location>
</feature>
<evidence type="ECO:0000259" key="5">
    <source>
        <dbReference type="Pfam" id="PF00561"/>
    </source>
</evidence>
<feature type="domain" description="AB hydrolase-1" evidence="5">
    <location>
        <begin position="334"/>
        <end position="435"/>
    </location>
</feature>
<dbReference type="PROSITE" id="PS00763">
    <property type="entry name" value="GLUTATHIONE_PEROXID_2"/>
    <property type="match status" value="1"/>
</dbReference>
<sequence length="513" mass="59274">MGQASSTPEESSQYYESEESKRWKELYKLEKQSEALKNEVFSQPQLIVKGIQETVLEQSDVLALKYNNLTNMSTMEQNVRAILDKQPFLNDLVDSITQLIAKMIEIKELTELTKWHQRTIKKRMNNKVFGIEMHYKIKSLDETPMGLLPCTKRNTVLLVAYKYSVYSLDIPLTAVPDENITYESTLINEQLRPSFWSDSHYEALVGIQQKLNRGNRNVFQVLAFPSNQFGNQEPHSDRHIRVWAKDMFDINFPIFAKGAVIKEEIENEDELPDVWRFLSEKTEPPSWNFWKYLIDPNGNVIQAYSPQINMRQANGETTHGPLELHYWEWKGHQPTILFCHAASFHGRCYDRIINEALHGYHVISLDFRGHGQSQKHPPPYRFRWLGDDVLYFIETLNLSKNNLIGIGHSMGGYALTYAAALASTKLFRSLLLCDPGEASIYQSGIQPDSNIYPLIEKSKFIHDIPIHIVRASFGESANPFDWSVTTPDLVKSFKRGRDTQLKNSRHLFPMEEP</sequence>
<evidence type="ECO:0000256" key="2">
    <source>
        <dbReference type="ARBA" id="ARBA00022559"/>
    </source>
</evidence>
<dbReference type="Gene3D" id="3.40.50.1820">
    <property type="entry name" value="alpha/beta hydrolase"/>
    <property type="match status" value="1"/>
</dbReference>
<evidence type="ECO:0000313" key="6">
    <source>
        <dbReference type="EMBL" id="CAF1514638.1"/>
    </source>
</evidence>
<dbReference type="Proteomes" id="UP000663891">
    <property type="component" value="Unassembled WGS sequence"/>
</dbReference>
<evidence type="ECO:0000256" key="1">
    <source>
        <dbReference type="ARBA" id="ARBA00006926"/>
    </source>
</evidence>
<dbReference type="Pfam" id="PF00561">
    <property type="entry name" value="Abhydrolase_1"/>
    <property type="match status" value="1"/>
</dbReference>
<protein>
    <recommendedName>
        <fullName evidence="5">AB hydrolase-1 domain-containing protein</fullName>
    </recommendedName>
</protein>
<evidence type="ECO:0000256" key="4">
    <source>
        <dbReference type="SAM" id="MobiDB-lite"/>
    </source>
</evidence>
<name>A0A815UJ60_9BILA</name>
<proteinExistence type="inferred from homology"/>
<dbReference type="Gene3D" id="3.40.30.10">
    <property type="entry name" value="Glutaredoxin"/>
    <property type="match status" value="1"/>
</dbReference>
<reference evidence="6" key="1">
    <citation type="submission" date="2021-02" db="EMBL/GenBank/DDBJ databases">
        <authorList>
            <person name="Nowell W R."/>
        </authorList>
    </citation>
    <scope>NUCLEOTIDE SEQUENCE</scope>
</reference>
<comment type="caution">
    <text evidence="6">The sequence shown here is derived from an EMBL/GenBank/DDBJ whole genome shotgun (WGS) entry which is preliminary data.</text>
</comment>